<reference evidence="6 7" key="2">
    <citation type="submission" date="2025-05" db="UniProtKB">
        <authorList>
            <consortium name="RefSeq"/>
        </authorList>
    </citation>
    <scope>IDENTIFICATION</scope>
    <source>
        <tissue evidence="6 7">Leaves</tissue>
    </source>
</reference>
<dbReference type="RefSeq" id="XP_027124483.2">
    <property type="nucleotide sequence ID" value="XM_027268682.2"/>
</dbReference>
<evidence type="ECO:0000256" key="2">
    <source>
        <dbReference type="ARBA" id="ARBA00023004"/>
    </source>
</evidence>
<keyword evidence="5" id="KW-1185">Reference proteome</keyword>
<evidence type="ECO:0000259" key="4">
    <source>
        <dbReference type="PROSITE" id="PS51471"/>
    </source>
</evidence>
<dbReference type="PROSITE" id="PS51471">
    <property type="entry name" value="FE2OG_OXY"/>
    <property type="match status" value="1"/>
</dbReference>
<comment type="similarity">
    <text evidence="3">Belongs to the iron/ascorbate-dependent oxidoreductase family.</text>
</comment>
<dbReference type="Proteomes" id="UP001652660">
    <property type="component" value="Chromosome 4c"/>
</dbReference>
<dbReference type="GO" id="GO:0002238">
    <property type="term" value="P:response to molecule of fungal origin"/>
    <property type="evidence" value="ECO:0007669"/>
    <property type="project" value="UniProtKB-ARBA"/>
</dbReference>
<protein>
    <submittedName>
        <fullName evidence="6 7">Deoxypodophyllotoxin synthase-like</fullName>
    </submittedName>
</protein>
<evidence type="ECO:0000256" key="3">
    <source>
        <dbReference type="RuleBase" id="RU003682"/>
    </source>
</evidence>
<dbReference type="InterPro" id="IPR050231">
    <property type="entry name" value="Iron_ascorbate_oxido_reductase"/>
</dbReference>
<evidence type="ECO:0000256" key="1">
    <source>
        <dbReference type="ARBA" id="ARBA00022723"/>
    </source>
</evidence>
<keyword evidence="1 3" id="KW-0479">Metal-binding</keyword>
<sequence>MMGSDQTLEKALPIIHFNSENLTPGSSSWSSTTEIVRKALESYGCFVAVYKNISPELHEKMLNLSEELFDVPVEIKAQNTSDYLGFGYGGNYSVMPLIEYLGITNAATLEATKDFTNLIWPDGNDSFCETAFSYAKQLLELKNLMMQMVMENYGVEKHYELLVRSAFHLMRFIKYRTPKTNEINTGLRPHVDKTFLSVLAGNNVKGLQIETKDGEWIDFAPTPSAFLVIAGEGFTAWSNGKVYAPLHRVIIGGTEEKYTIGLFSFMHGTLQIPVELADDDQNPLQFKPFNNVAFLDYCSGDNITARAIKDFCGT</sequence>
<evidence type="ECO:0000313" key="6">
    <source>
        <dbReference type="RefSeq" id="XP_027124481.2"/>
    </source>
</evidence>
<dbReference type="InterPro" id="IPR044861">
    <property type="entry name" value="IPNS-like_FE2OG_OXY"/>
</dbReference>
<evidence type="ECO:0000313" key="7">
    <source>
        <dbReference type="RefSeq" id="XP_027124483.2"/>
    </source>
</evidence>
<name>A0A6P6X9Q4_COFAR</name>
<dbReference type="RefSeq" id="XP_027124481.2">
    <property type="nucleotide sequence ID" value="XM_027268680.2"/>
</dbReference>
<dbReference type="Pfam" id="PF03171">
    <property type="entry name" value="2OG-FeII_Oxy"/>
    <property type="match status" value="1"/>
</dbReference>
<dbReference type="SUPFAM" id="SSF51197">
    <property type="entry name" value="Clavaminate synthase-like"/>
    <property type="match status" value="1"/>
</dbReference>
<dbReference type="Gene3D" id="2.60.120.330">
    <property type="entry name" value="B-lactam Antibiotic, Isopenicillin N Synthase, Chain"/>
    <property type="match status" value="1"/>
</dbReference>
<reference evidence="5" key="1">
    <citation type="journal article" date="2025" name="Foods">
        <title>Unveiling the Microbial Signatures of Arabica Coffee Cherries: Insights into Ripeness Specific Diversity, Functional Traits, and Implications for Quality and Safety.</title>
        <authorList>
            <consortium name="RefSeq"/>
            <person name="Tenea G.N."/>
            <person name="Cifuentes V."/>
            <person name="Reyes P."/>
            <person name="Cevallos-Vallejos M."/>
        </authorList>
    </citation>
    <scope>NUCLEOTIDE SEQUENCE [LARGE SCALE GENOMIC DNA]</scope>
</reference>
<organism evidence="5 7">
    <name type="scientific">Coffea arabica</name>
    <name type="common">Arabian coffee</name>
    <dbReference type="NCBI Taxonomy" id="13443"/>
    <lineage>
        <taxon>Eukaryota</taxon>
        <taxon>Viridiplantae</taxon>
        <taxon>Streptophyta</taxon>
        <taxon>Embryophyta</taxon>
        <taxon>Tracheophyta</taxon>
        <taxon>Spermatophyta</taxon>
        <taxon>Magnoliopsida</taxon>
        <taxon>eudicotyledons</taxon>
        <taxon>Gunneridae</taxon>
        <taxon>Pentapetalae</taxon>
        <taxon>asterids</taxon>
        <taxon>lamiids</taxon>
        <taxon>Gentianales</taxon>
        <taxon>Rubiaceae</taxon>
        <taxon>Ixoroideae</taxon>
        <taxon>Gardenieae complex</taxon>
        <taxon>Bertiereae - Coffeeae clade</taxon>
        <taxon>Coffeeae</taxon>
        <taxon>Coffea</taxon>
    </lineage>
</organism>
<dbReference type="GO" id="GO:0016706">
    <property type="term" value="F:2-oxoglutarate-dependent dioxygenase activity"/>
    <property type="evidence" value="ECO:0007669"/>
    <property type="project" value="UniProtKB-ARBA"/>
</dbReference>
<dbReference type="InterPro" id="IPR027443">
    <property type="entry name" value="IPNS-like_sf"/>
</dbReference>
<dbReference type="AlphaFoldDB" id="A0A6P6X9Q4"/>
<evidence type="ECO:0000313" key="8">
    <source>
        <dbReference type="RefSeq" id="XP_071901551.1"/>
    </source>
</evidence>
<dbReference type="RefSeq" id="XP_071901551.1">
    <property type="nucleotide sequence ID" value="XM_072045450.1"/>
</dbReference>
<dbReference type="GO" id="GO:0046872">
    <property type="term" value="F:metal ion binding"/>
    <property type="evidence" value="ECO:0007669"/>
    <property type="project" value="UniProtKB-KW"/>
</dbReference>
<dbReference type="GeneID" id="113741195"/>
<proteinExistence type="inferred from homology"/>
<keyword evidence="2 3" id="KW-0408">Iron</keyword>
<dbReference type="GO" id="GO:0009805">
    <property type="term" value="P:coumarin biosynthetic process"/>
    <property type="evidence" value="ECO:0007669"/>
    <property type="project" value="UniProtKB-ARBA"/>
</dbReference>
<keyword evidence="3" id="KW-0560">Oxidoreductase</keyword>
<accession>A0A6P6X9Q4</accession>
<feature type="domain" description="Fe2OG dioxygenase" evidence="4">
    <location>
        <begin position="166"/>
        <end position="268"/>
    </location>
</feature>
<dbReference type="OrthoDB" id="288590at2759"/>
<evidence type="ECO:0000313" key="5">
    <source>
        <dbReference type="Proteomes" id="UP001652660"/>
    </source>
</evidence>
<gene>
    <name evidence="6 7 8" type="primary">LOC113741195</name>
</gene>
<dbReference type="InterPro" id="IPR026992">
    <property type="entry name" value="DIOX_N"/>
</dbReference>
<dbReference type="InterPro" id="IPR005123">
    <property type="entry name" value="Oxoglu/Fe-dep_dioxygenase_dom"/>
</dbReference>
<dbReference type="PANTHER" id="PTHR47990">
    <property type="entry name" value="2-OXOGLUTARATE (2OG) AND FE(II)-DEPENDENT OXYGENASE SUPERFAMILY PROTEIN-RELATED"/>
    <property type="match status" value="1"/>
</dbReference>
<dbReference type="Pfam" id="PF14226">
    <property type="entry name" value="DIOX_N"/>
    <property type="match status" value="1"/>
</dbReference>